<evidence type="ECO:0000313" key="2">
    <source>
        <dbReference type="Proteomes" id="UP000257139"/>
    </source>
</evidence>
<name>A0A7Z7NQ94_9BURK</name>
<dbReference type="Proteomes" id="UP000257139">
    <property type="component" value="Unassembled WGS sequence"/>
</dbReference>
<sequence length="64" mass="7687">MRLRACLWAEESVAFNQAMFINGFTYRHIYTEGVENEKQNIRSEFGRHYRHALECKCVRRTSQC</sequence>
<proteinExistence type="predicted"/>
<protein>
    <submittedName>
        <fullName evidence="1">Uncharacterized protein</fullName>
    </submittedName>
</protein>
<organism evidence="1 2">
    <name type="scientific">Cupriavidus taiwanensis</name>
    <dbReference type="NCBI Taxonomy" id="164546"/>
    <lineage>
        <taxon>Bacteria</taxon>
        <taxon>Pseudomonadati</taxon>
        <taxon>Pseudomonadota</taxon>
        <taxon>Betaproteobacteria</taxon>
        <taxon>Burkholderiales</taxon>
        <taxon>Burkholderiaceae</taxon>
        <taxon>Cupriavidus</taxon>
    </lineage>
</organism>
<dbReference type="EMBL" id="OGUU01000045">
    <property type="protein sequence ID" value="SPC25712.1"/>
    <property type="molecule type" value="Genomic_DNA"/>
</dbReference>
<evidence type="ECO:0000313" key="1">
    <source>
        <dbReference type="EMBL" id="SPC25712.1"/>
    </source>
</evidence>
<gene>
    <name evidence="1" type="ORF">CBM2594_U10213</name>
</gene>
<dbReference type="AlphaFoldDB" id="A0A7Z7NQ94"/>
<accession>A0A7Z7NQ94</accession>
<comment type="caution">
    <text evidence="1">The sequence shown here is derived from an EMBL/GenBank/DDBJ whole genome shotgun (WGS) entry which is preliminary data.</text>
</comment>
<reference evidence="1 2" key="1">
    <citation type="submission" date="2018-01" db="EMBL/GenBank/DDBJ databases">
        <authorList>
            <person name="Clerissi C."/>
        </authorList>
    </citation>
    <scope>NUCLEOTIDE SEQUENCE [LARGE SCALE GENOMIC DNA]</scope>
    <source>
        <strain evidence="1">Cupriavidus taiwanensis STM 6021</strain>
    </source>
</reference>